<evidence type="ECO:0000256" key="6">
    <source>
        <dbReference type="ARBA" id="ARBA00022989"/>
    </source>
</evidence>
<evidence type="ECO:0000259" key="13">
    <source>
        <dbReference type="Pfam" id="PF02355"/>
    </source>
</evidence>
<dbReference type="InterPro" id="IPR055344">
    <property type="entry name" value="SecD_SecF_C_bact"/>
</dbReference>
<comment type="subcellular location">
    <subcellularLocation>
        <location evidence="1 12">Cell membrane</location>
        <topology evidence="1 12">Multi-pass membrane protein</topology>
    </subcellularLocation>
</comment>
<keyword evidence="2 12" id="KW-0813">Transport</keyword>
<dbReference type="InterPro" id="IPR022813">
    <property type="entry name" value="SecD/SecF_arch_bac"/>
</dbReference>
<keyword evidence="4 12" id="KW-0812">Transmembrane</keyword>
<reference evidence="14" key="1">
    <citation type="journal article" date="2018" name="Antonie Van Leeuwenhoek">
        <title>Proteinivorax hydrogeniformans sp. nov., an anaerobic, haloalkaliphilic bacterium fermenting proteinaceous compounds with high hydrogen production.</title>
        <authorList>
            <person name="Boltyanskaya Y."/>
            <person name="Detkova E."/>
            <person name="Pimenov N."/>
            <person name="Kevbrin V."/>
        </authorList>
    </citation>
    <scope>NUCLEOTIDE SEQUENCE</scope>
    <source>
        <strain evidence="14">Z-710</strain>
    </source>
</reference>
<dbReference type="NCBIfam" id="TIGR00916">
    <property type="entry name" value="2A0604s01"/>
    <property type="match status" value="1"/>
</dbReference>
<keyword evidence="8 12" id="KW-0472">Membrane</keyword>
<organism evidence="14">
    <name type="scientific">Proteinivorax hydrogeniformans</name>
    <dbReference type="NCBI Taxonomy" id="1826727"/>
    <lineage>
        <taxon>Bacteria</taxon>
        <taxon>Bacillati</taxon>
        <taxon>Bacillota</taxon>
        <taxon>Clostridia</taxon>
        <taxon>Eubacteriales</taxon>
        <taxon>Proteinivoracaceae</taxon>
        <taxon>Proteinivorax</taxon>
    </lineage>
</organism>
<feature type="domain" description="Protein export membrane protein SecD/SecF C-terminal" evidence="13">
    <location>
        <begin position="108"/>
        <end position="290"/>
    </location>
</feature>
<feature type="transmembrane region" description="Helical" evidence="12">
    <location>
        <begin position="12"/>
        <end position="36"/>
    </location>
</feature>
<keyword evidence="7 12" id="KW-0811">Translocation</keyword>
<comment type="similarity">
    <text evidence="10">In the C-terminal section; belongs to the SecD/SecF family. SecF subfamily.</text>
</comment>
<comment type="similarity">
    <text evidence="12">Belongs to the SecD/SecF family. SecF subfamily.</text>
</comment>
<evidence type="ECO:0000313" key="14">
    <source>
        <dbReference type="EMBL" id="XCI28039.1"/>
    </source>
</evidence>
<dbReference type="HAMAP" id="MF_01464_B">
    <property type="entry name" value="SecF_B"/>
    <property type="match status" value="1"/>
</dbReference>
<dbReference type="SUPFAM" id="SSF82866">
    <property type="entry name" value="Multidrug efflux transporter AcrB transmembrane domain"/>
    <property type="match status" value="1"/>
</dbReference>
<proteinExistence type="inferred from homology"/>
<evidence type="ECO:0000256" key="12">
    <source>
        <dbReference type="HAMAP-Rule" id="MF_01464"/>
    </source>
</evidence>
<keyword evidence="5 12" id="KW-0653">Protein transport</keyword>
<dbReference type="Pfam" id="PF02355">
    <property type="entry name" value="SecD_SecF_C"/>
    <property type="match status" value="1"/>
</dbReference>
<evidence type="ECO:0000256" key="2">
    <source>
        <dbReference type="ARBA" id="ARBA00022448"/>
    </source>
</evidence>
<feature type="transmembrane region" description="Helical" evidence="12">
    <location>
        <begin position="238"/>
        <end position="256"/>
    </location>
</feature>
<evidence type="ECO:0000256" key="1">
    <source>
        <dbReference type="ARBA" id="ARBA00004651"/>
    </source>
</evidence>
<feature type="transmembrane region" description="Helical" evidence="12">
    <location>
        <begin position="157"/>
        <end position="182"/>
    </location>
</feature>
<reference evidence="14" key="2">
    <citation type="submission" date="2024-06" db="EMBL/GenBank/DDBJ databases">
        <authorList>
            <person name="Petrova K.O."/>
            <person name="Toshchakov S.V."/>
            <person name="Boltjanskaja Y.V."/>
            <person name="Kevbrin V.V."/>
        </authorList>
    </citation>
    <scope>NUCLEOTIDE SEQUENCE</scope>
    <source>
        <strain evidence="14">Z-710</strain>
    </source>
</reference>
<dbReference type="InterPro" id="IPR005665">
    <property type="entry name" value="SecF_bac"/>
</dbReference>
<accession>A0AAU8HR53</accession>
<dbReference type="EMBL" id="CP159485">
    <property type="protein sequence ID" value="XCI28039.1"/>
    <property type="molecule type" value="Genomic_DNA"/>
</dbReference>
<keyword evidence="3 12" id="KW-1003">Cell membrane</keyword>
<dbReference type="Gene3D" id="1.20.1640.10">
    <property type="entry name" value="Multidrug efflux transporter AcrB transmembrane domain"/>
    <property type="match status" value="1"/>
</dbReference>
<evidence type="ECO:0000256" key="8">
    <source>
        <dbReference type="ARBA" id="ARBA00023136"/>
    </source>
</evidence>
<comment type="function">
    <text evidence="9 12">Part of the Sec protein translocase complex. Interacts with the SecYEG preprotein conducting channel. SecDF uses the proton motive force (PMF) to complete protein translocation after the ATP-dependent function of SecA.</text>
</comment>
<name>A0AAU8HR53_9FIRM</name>
<dbReference type="PANTHER" id="PTHR30081">
    <property type="entry name" value="PROTEIN-EXPORT MEMBRANE PROTEIN SEC"/>
    <property type="match status" value="1"/>
</dbReference>
<feature type="transmembrane region" description="Helical" evidence="12">
    <location>
        <begin position="188"/>
        <end position="207"/>
    </location>
</feature>
<evidence type="ECO:0000256" key="10">
    <source>
        <dbReference type="ARBA" id="ARBA00060856"/>
    </source>
</evidence>
<dbReference type="GO" id="GO:0006605">
    <property type="term" value="P:protein targeting"/>
    <property type="evidence" value="ECO:0007669"/>
    <property type="project" value="UniProtKB-UniRule"/>
</dbReference>
<comment type="subunit">
    <text evidence="12">Forms a complex with SecD. Part of the essential Sec protein translocation apparatus which comprises SecA, SecYEG and auxiliary proteins SecDF. Other proteins may also be involved.</text>
</comment>
<dbReference type="NCBIfam" id="TIGR00966">
    <property type="entry name" value="transloc_SecF"/>
    <property type="match status" value="1"/>
</dbReference>
<dbReference type="RefSeq" id="WP_353892616.1">
    <property type="nucleotide sequence ID" value="NZ_CP159485.1"/>
</dbReference>
<evidence type="ECO:0000256" key="7">
    <source>
        <dbReference type="ARBA" id="ARBA00023010"/>
    </source>
</evidence>
<dbReference type="AlphaFoldDB" id="A0AAU8HR53"/>
<comment type="similarity">
    <text evidence="11">In the N-terminal section; belongs to the SecD/SecF family. SecD subfamily.</text>
</comment>
<evidence type="ECO:0000256" key="3">
    <source>
        <dbReference type="ARBA" id="ARBA00022475"/>
    </source>
</evidence>
<dbReference type="GO" id="GO:0043952">
    <property type="term" value="P:protein transport by the Sec complex"/>
    <property type="evidence" value="ECO:0007669"/>
    <property type="project" value="UniProtKB-UniRule"/>
</dbReference>
<keyword evidence="6 12" id="KW-1133">Transmembrane helix</keyword>
<protein>
    <recommendedName>
        <fullName evidence="12">Protein-export membrane protein SecF</fullName>
    </recommendedName>
</protein>
<feature type="transmembrane region" description="Helical" evidence="12">
    <location>
        <begin position="131"/>
        <end position="150"/>
    </location>
</feature>
<dbReference type="FunFam" id="1.20.1640.10:FF:000024">
    <property type="entry name" value="Multifunctional fusion protein"/>
    <property type="match status" value="1"/>
</dbReference>
<dbReference type="InterPro" id="IPR022645">
    <property type="entry name" value="SecD/SecF_bac"/>
</dbReference>
<dbReference type="GO" id="GO:0005886">
    <property type="term" value="C:plasma membrane"/>
    <property type="evidence" value="ECO:0007669"/>
    <property type="project" value="UniProtKB-SubCell"/>
</dbReference>
<evidence type="ECO:0000256" key="9">
    <source>
        <dbReference type="ARBA" id="ARBA00059018"/>
    </source>
</evidence>
<sequence>MNINIMDNWKKWVLVSGVIALLSVLIMLVVGLNFGIHFTGGIGVQVELGEDVNTEDVREVLASLTVEDMDGESVSLENSFVQSIDESEFYIRTIPLPEDSRVELLNSLEDSFPGYSRGEVEDIGPQVGQELIRNALLSLLVAAVILILYISYRFQLLFAISALCALVFDILIVLLVFSIFNIELNTPFVAAILTIVGYSINDTIVVFDRVRENLKYKAKESDSEIVNTSISQTIVRSVNTSLTTILVLGSLLFLGGETLQPFAIPLFFGVISGTYSSIFVASPVWLALRNKSAKKAA</sequence>
<dbReference type="PRINTS" id="PR01755">
    <property type="entry name" value="SECFTRNLCASE"/>
</dbReference>
<evidence type="ECO:0000256" key="4">
    <source>
        <dbReference type="ARBA" id="ARBA00022692"/>
    </source>
</evidence>
<feature type="transmembrane region" description="Helical" evidence="12">
    <location>
        <begin position="262"/>
        <end position="288"/>
    </location>
</feature>
<dbReference type="InterPro" id="IPR048634">
    <property type="entry name" value="SecD_SecF_C"/>
</dbReference>
<evidence type="ECO:0000256" key="11">
    <source>
        <dbReference type="ARBA" id="ARBA00061053"/>
    </source>
</evidence>
<gene>
    <name evidence="12 14" type="primary">secF</name>
    <name evidence="14" type="ORF">PRVXH_001973</name>
</gene>
<dbReference type="PANTHER" id="PTHR30081:SF8">
    <property type="entry name" value="PROTEIN TRANSLOCASE SUBUNIT SECF"/>
    <property type="match status" value="1"/>
</dbReference>
<evidence type="ECO:0000256" key="5">
    <source>
        <dbReference type="ARBA" id="ARBA00022927"/>
    </source>
</evidence>
<dbReference type="GO" id="GO:0065002">
    <property type="term" value="P:intracellular protein transmembrane transport"/>
    <property type="evidence" value="ECO:0007669"/>
    <property type="project" value="UniProtKB-UniRule"/>
</dbReference>
<dbReference type="GO" id="GO:0015450">
    <property type="term" value="F:protein-transporting ATPase activity"/>
    <property type="evidence" value="ECO:0007669"/>
    <property type="project" value="InterPro"/>
</dbReference>